<organism evidence="1 2">
    <name type="scientific">Acaulospora morrowiae</name>
    <dbReference type="NCBI Taxonomy" id="94023"/>
    <lineage>
        <taxon>Eukaryota</taxon>
        <taxon>Fungi</taxon>
        <taxon>Fungi incertae sedis</taxon>
        <taxon>Mucoromycota</taxon>
        <taxon>Glomeromycotina</taxon>
        <taxon>Glomeromycetes</taxon>
        <taxon>Diversisporales</taxon>
        <taxon>Acaulosporaceae</taxon>
        <taxon>Acaulospora</taxon>
    </lineage>
</organism>
<keyword evidence="2" id="KW-1185">Reference proteome</keyword>
<reference evidence="1" key="1">
    <citation type="submission" date="2021-06" db="EMBL/GenBank/DDBJ databases">
        <authorList>
            <person name="Kallberg Y."/>
            <person name="Tangrot J."/>
            <person name="Rosling A."/>
        </authorList>
    </citation>
    <scope>NUCLEOTIDE SEQUENCE</scope>
    <source>
        <strain evidence="1">CL551</strain>
    </source>
</reference>
<accession>A0A9N9CTQ4</accession>
<dbReference type="EMBL" id="CAJVPV010006877">
    <property type="protein sequence ID" value="CAG8611760.1"/>
    <property type="molecule type" value="Genomic_DNA"/>
</dbReference>
<comment type="caution">
    <text evidence="1">The sequence shown here is derived from an EMBL/GenBank/DDBJ whole genome shotgun (WGS) entry which is preliminary data.</text>
</comment>
<sequence>MSLFLFGIRDGDSITMDPVDPFSGDPIFDDALGLSSFRRNADRDWNTPRKNGFIVPNFKFTEKNADIDVRGLNNGTVVHVEPPRNSRENVNVNGKDDMDDTATGYIRESRSMLLAQLPAEFNSEKTPMKIYENAILEVQEGISIDPIANPPTVRVYNYNSNTSSVIWQEFVNPQTVTSQVLTGFVMSMQDIL</sequence>
<proteinExistence type="predicted"/>
<dbReference type="AlphaFoldDB" id="A0A9N9CTQ4"/>
<dbReference type="Proteomes" id="UP000789342">
    <property type="component" value="Unassembled WGS sequence"/>
</dbReference>
<gene>
    <name evidence="1" type="ORF">AMORRO_LOCUS8250</name>
</gene>
<evidence type="ECO:0000313" key="1">
    <source>
        <dbReference type="EMBL" id="CAG8611760.1"/>
    </source>
</evidence>
<evidence type="ECO:0000313" key="2">
    <source>
        <dbReference type="Proteomes" id="UP000789342"/>
    </source>
</evidence>
<name>A0A9N9CTQ4_9GLOM</name>
<protein>
    <submittedName>
        <fullName evidence="1">17636_t:CDS:1</fullName>
    </submittedName>
</protein>